<dbReference type="InterPro" id="IPR036059">
    <property type="entry name" value="TldD/PmbA_sf"/>
</dbReference>
<evidence type="ECO:0000259" key="1">
    <source>
        <dbReference type="Pfam" id="PF01523"/>
    </source>
</evidence>
<dbReference type="Pfam" id="PF01523">
    <property type="entry name" value="PmbA_TldD_1st"/>
    <property type="match status" value="1"/>
</dbReference>
<organism evidence="4 5">
    <name type="scientific">Desulfurococcus amylolyticus (strain DSM 18924 / JCM 16383 / VKM B-2413 / 1221n)</name>
    <name type="common">Desulfurococcus kamchatkensis</name>
    <dbReference type="NCBI Taxonomy" id="490899"/>
    <lineage>
        <taxon>Archaea</taxon>
        <taxon>Thermoproteota</taxon>
        <taxon>Thermoprotei</taxon>
        <taxon>Desulfurococcales</taxon>
        <taxon>Desulfurococcaceae</taxon>
        <taxon>Desulfurococcus</taxon>
    </lineage>
</organism>
<protein>
    <submittedName>
        <fullName evidence="4">Peptidase U62, modulator of DNA gyrase</fullName>
    </submittedName>
</protein>
<evidence type="ECO:0000313" key="4">
    <source>
        <dbReference type="EMBL" id="ACL11082.1"/>
    </source>
</evidence>
<dbReference type="InterPro" id="IPR047657">
    <property type="entry name" value="PmbA"/>
</dbReference>
<dbReference type="Proteomes" id="UP000006903">
    <property type="component" value="Chromosome"/>
</dbReference>
<feature type="domain" description="Metalloprotease TldD/E central" evidence="3">
    <location>
        <begin position="109"/>
        <end position="213"/>
    </location>
</feature>
<dbReference type="InterPro" id="IPR002510">
    <property type="entry name" value="Metalloprtase-TldD/E_N"/>
</dbReference>
<feature type="domain" description="Metalloprotease TldD/E C-terminal" evidence="2">
    <location>
        <begin position="224"/>
        <end position="446"/>
    </location>
</feature>
<dbReference type="GO" id="GO:0006508">
    <property type="term" value="P:proteolysis"/>
    <property type="evidence" value="ECO:0007669"/>
    <property type="project" value="InterPro"/>
</dbReference>
<dbReference type="PANTHER" id="PTHR43421:SF1">
    <property type="entry name" value="METALLOPROTEASE PMBA"/>
    <property type="match status" value="1"/>
</dbReference>
<dbReference type="Pfam" id="PF19290">
    <property type="entry name" value="PmbA_TldD_2nd"/>
    <property type="match status" value="1"/>
</dbReference>
<dbReference type="GeneID" id="7170921"/>
<dbReference type="GO" id="GO:0008237">
    <property type="term" value="F:metallopeptidase activity"/>
    <property type="evidence" value="ECO:0007669"/>
    <property type="project" value="InterPro"/>
</dbReference>
<accession>B8D4Q1</accession>
<reference evidence="4 5" key="1">
    <citation type="journal article" date="2009" name="J. Bacteriol.">
        <title>Complete genome sequence of the anaerobic, protein-degrading hyperthermophilic crenarchaeon Desulfurococcus kamchatkensis.</title>
        <authorList>
            <person name="Ravin N.V."/>
            <person name="Mardanov A.V."/>
            <person name="Beletsky A.V."/>
            <person name="Kublanov I.V."/>
            <person name="Kolganova T.V."/>
            <person name="Lebedinsky A.V."/>
            <person name="Chernyh N.A."/>
            <person name="Bonch-Osmolovskaya E.A."/>
            <person name="Skryabin K.G."/>
        </authorList>
    </citation>
    <scope>NUCLEOTIDE SEQUENCE [LARGE SCALE GENOMIC DNA]</scope>
    <source>
        <strain evidence="5">DSM 18924 / JCM 16383 / VKM B-2413 / 1221n</strain>
    </source>
</reference>
<dbReference type="STRING" id="490899.DKAM_0756"/>
<gene>
    <name evidence="4" type="ordered locus">DKAM_0756</name>
</gene>
<sequence>MLEKLLEIGIRKGLSEVEVYSIESNILSFTVSNNMVKEASRSRITNIGLRGAVGRKTGGITLTTLNIEPEKAVSELVGIVNSSPEDPYWPGFPPLIRRASSTTCLDRRITDISDEEALKLLLNTMETLRSKAMEKHVEKAIVVEGSLNLGTQKIRVLNLHGVDTSSECTFISMWLTLSAESPSGSSDKSMFIAKRGLDESYILKQAEEAGELATLFTNAGLVESGVYDLILAPEAAGLIISIVLAPAFSALNILESRSPLKDKTGKQVASQQVSIIDDPLIPLELGSRSFDDEGVGTYSKIVVDKGVFKQPLHSYYTASRMSTETTGNGFRRSPGSPVQPGVTNLILQPVRGDLNSFINEAGRALVVYEMIGYWMSNPVNGVVKATVSHGLLVEKGRVIQPVKGVVITGNIYEWLNNGLAGVGGDLAVNNGVGSPSLWIHGVNVAGR</sequence>
<dbReference type="EMBL" id="CP001140">
    <property type="protein sequence ID" value="ACL11082.1"/>
    <property type="molecule type" value="Genomic_DNA"/>
</dbReference>
<dbReference type="HOGENOM" id="CLU_026425_4_1_2"/>
<dbReference type="GO" id="GO:0005829">
    <property type="term" value="C:cytosol"/>
    <property type="evidence" value="ECO:0007669"/>
    <property type="project" value="TreeGrafter"/>
</dbReference>
<dbReference type="KEGG" id="dka:DKAM_0756"/>
<dbReference type="Gene3D" id="3.30.2290.10">
    <property type="entry name" value="PmbA/TldD superfamily"/>
    <property type="match status" value="1"/>
</dbReference>
<dbReference type="InterPro" id="IPR045569">
    <property type="entry name" value="Metalloprtase-TldD/E_C"/>
</dbReference>
<dbReference type="Pfam" id="PF19289">
    <property type="entry name" value="PmbA_TldD_3rd"/>
    <property type="match status" value="1"/>
</dbReference>
<dbReference type="InterPro" id="IPR035068">
    <property type="entry name" value="TldD/PmbA_N"/>
</dbReference>
<name>B8D4Q1_DESA1</name>
<feature type="domain" description="Metalloprotease TldD/E N-terminal" evidence="1">
    <location>
        <begin position="17"/>
        <end position="76"/>
    </location>
</feature>
<dbReference type="eggNOG" id="arCOG00322">
    <property type="taxonomic scope" value="Archaea"/>
</dbReference>
<evidence type="ECO:0000313" key="5">
    <source>
        <dbReference type="Proteomes" id="UP000006903"/>
    </source>
</evidence>
<dbReference type="AlphaFoldDB" id="B8D4Q1"/>
<dbReference type="PANTHER" id="PTHR43421">
    <property type="entry name" value="METALLOPROTEASE PMBA"/>
    <property type="match status" value="1"/>
</dbReference>
<dbReference type="InterPro" id="IPR045570">
    <property type="entry name" value="Metalloprtase-TldD/E_cen_dom"/>
</dbReference>
<dbReference type="SUPFAM" id="SSF111283">
    <property type="entry name" value="Putative modulator of DNA gyrase, PmbA/TldD"/>
    <property type="match status" value="1"/>
</dbReference>
<proteinExistence type="predicted"/>
<evidence type="ECO:0000259" key="3">
    <source>
        <dbReference type="Pfam" id="PF19290"/>
    </source>
</evidence>
<evidence type="ECO:0000259" key="2">
    <source>
        <dbReference type="Pfam" id="PF19289"/>
    </source>
</evidence>
<dbReference type="RefSeq" id="WP_012608423.1">
    <property type="nucleotide sequence ID" value="NC_011766.1"/>
</dbReference>